<evidence type="ECO:0000256" key="1">
    <source>
        <dbReference type="SAM" id="MobiDB-lite"/>
    </source>
</evidence>
<proteinExistence type="predicted"/>
<sequence length="127" mass="14065">MIVSSAAKMAADAQQANHESNELEREAKVARAQGAEQERKLRADQSREQAKRRVAILKGGVTTEGSPTDMLLDAAREDDSEARWARFGQTEAARAKEREARYRRRQSILDHLSGTSSLGTSLINLNN</sequence>
<comment type="caution">
    <text evidence="2">The sequence shown here is derived from an EMBL/GenBank/DDBJ whole genome shotgun (WGS) entry which is preliminary data.</text>
</comment>
<evidence type="ECO:0000313" key="3">
    <source>
        <dbReference type="Proteomes" id="UP001271769"/>
    </source>
</evidence>
<accession>A0ABU5DYZ7</accession>
<dbReference type="RefSeq" id="WP_320500943.1">
    <property type="nucleotide sequence ID" value="NZ_JAXCLX010000001.1"/>
</dbReference>
<protein>
    <submittedName>
        <fullName evidence="2">Uncharacterized protein</fullName>
    </submittedName>
</protein>
<gene>
    <name evidence="2" type="ORF">SMD31_11300</name>
</gene>
<feature type="compositionally biased region" description="Low complexity" evidence="1">
    <location>
        <begin position="1"/>
        <end position="16"/>
    </location>
</feature>
<feature type="compositionally biased region" description="Basic and acidic residues" evidence="1">
    <location>
        <begin position="19"/>
        <end position="29"/>
    </location>
</feature>
<feature type="compositionally biased region" description="Basic and acidic residues" evidence="1">
    <location>
        <begin position="36"/>
        <end position="50"/>
    </location>
</feature>
<feature type="region of interest" description="Disordered" evidence="1">
    <location>
        <begin position="1"/>
        <end position="50"/>
    </location>
</feature>
<dbReference type="Proteomes" id="UP001271769">
    <property type="component" value="Unassembled WGS sequence"/>
</dbReference>
<dbReference type="EMBL" id="JAXCLX010000001">
    <property type="protein sequence ID" value="MDY0872516.1"/>
    <property type="molecule type" value="Genomic_DNA"/>
</dbReference>
<evidence type="ECO:0000313" key="2">
    <source>
        <dbReference type="EMBL" id="MDY0872516.1"/>
    </source>
</evidence>
<name>A0ABU5DYZ7_9PROT</name>
<organism evidence="2 3">
    <name type="scientific">Dongia rigui</name>
    <dbReference type="NCBI Taxonomy" id="940149"/>
    <lineage>
        <taxon>Bacteria</taxon>
        <taxon>Pseudomonadati</taxon>
        <taxon>Pseudomonadota</taxon>
        <taxon>Alphaproteobacteria</taxon>
        <taxon>Rhodospirillales</taxon>
        <taxon>Dongiaceae</taxon>
        <taxon>Dongia</taxon>
    </lineage>
</organism>
<reference evidence="2 3" key="1">
    <citation type="journal article" date="2013" name="Antonie Van Leeuwenhoek">
        <title>Dongia rigui sp. nov., isolated from freshwater of a large wetland in Korea.</title>
        <authorList>
            <person name="Baik K.S."/>
            <person name="Hwang Y.M."/>
            <person name="Choi J.S."/>
            <person name="Kwon J."/>
            <person name="Seong C.N."/>
        </authorList>
    </citation>
    <scope>NUCLEOTIDE SEQUENCE [LARGE SCALE GENOMIC DNA]</scope>
    <source>
        <strain evidence="2 3">04SU4-P</strain>
    </source>
</reference>
<keyword evidence="3" id="KW-1185">Reference proteome</keyword>